<proteinExistence type="inferred from homology"/>
<evidence type="ECO:0000256" key="1">
    <source>
        <dbReference type="ARBA" id="ARBA00004389"/>
    </source>
</evidence>
<keyword evidence="10" id="KW-0175">Coiled coil</keyword>
<dbReference type="SMART" id="SM00397">
    <property type="entry name" value="t_SNARE"/>
    <property type="match status" value="1"/>
</dbReference>
<evidence type="ECO:0000256" key="10">
    <source>
        <dbReference type="ARBA" id="ARBA00023054"/>
    </source>
</evidence>
<dbReference type="OrthoDB" id="261831at2759"/>
<dbReference type="CDD" id="cd15853">
    <property type="entry name" value="SNARE_Bet1"/>
    <property type="match status" value="1"/>
</dbReference>
<dbReference type="AlphaFoldDB" id="A0A8S1CDN3"/>
<keyword evidence="6" id="KW-0931">ER-Golgi transport</keyword>
<evidence type="ECO:0000256" key="13">
    <source>
        <dbReference type="ARBA" id="ARBA00037962"/>
    </source>
</evidence>
<evidence type="ECO:0000256" key="16">
    <source>
        <dbReference type="ARBA" id="ARBA00063965"/>
    </source>
</evidence>
<keyword evidence="11 20" id="KW-0472">Membrane</keyword>
<evidence type="ECO:0000256" key="20">
    <source>
        <dbReference type="SAM" id="Phobius"/>
    </source>
</evidence>
<evidence type="ECO:0000256" key="6">
    <source>
        <dbReference type="ARBA" id="ARBA00022892"/>
    </source>
</evidence>
<sequence>MRRAHANQSYSFQPHSPVEEENEQMTDQLKDKIGALRSLCIEMGTEVKYHNKLLTDINDDMEHSRGFLGKTMDRVLRLGKGSHNYHLVYLFLFCIFVFFLLWIILKFR</sequence>
<evidence type="ECO:0000256" key="11">
    <source>
        <dbReference type="ARBA" id="ARBA00023136"/>
    </source>
</evidence>
<name>A0A8S1CDN3_9INSE</name>
<comment type="similarity">
    <text evidence="13">Belongs to the BET1 family.</text>
</comment>
<keyword evidence="23" id="KW-1185">Reference proteome</keyword>
<dbReference type="InterPro" id="IPR039899">
    <property type="entry name" value="BET1_SNARE"/>
</dbReference>
<keyword evidence="7" id="KW-0653">Protein transport</keyword>
<dbReference type="GO" id="GO:0005789">
    <property type="term" value="C:endoplasmic reticulum membrane"/>
    <property type="evidence" value="ECO:0007669"/>
    <property type="project" value="UniProtKB-SubCell"/>
</dbReference>
<gene>
    <name evidence="22" type="ORF">CLODIP_2_CD02221</name>
</gene>
<keyword evidence="5" id="KW-0256">Endoplasmic reticulum</keyword>
<keyword evidence="3" id="KW-0597">Phosphoprotein</keyword>
<dbReference type="Proteomes" id="UP000494165">
    <property type="component" value="Unassembled WGS sequence"/>
</dbReference>
<evidence type="ECO:0000313" key="23">
    <source>
        <dbReference type="Proteomes" id="UP000494165"/>
    </source>
</evidence>
<feature type="compositionally biased region" description="Polar residues" evidence="19">
    <location>
        <begin position="1"/>
        <end position="14"/>
    </location>
</feature>
<evidence type="ECO:0000256" key="2">
    <source>
        <dbReference type="ARBA" id="ARBA00022448"/>
    </source>
</evidence>
<comment type="function">
    <text evidence="15">Required for vesicular transport from the ER to the Golgi complex. Functions as a SNARE involved in the docking process of ER-derived vesicles with the cis-Golgi membrane.</text>
</comment>
<evidence type="ECO:0000259" key="21">
    <source>
        <dbReference type="PROSITE" id="PS50192"/>
    </source>
</evidence>
<comment type="subcellular location">
    <subcellularLocation>
        <location evidence="14">Endomembrane system</location>
        <topology evidence="14">Single-pass type IV membrane protein</topology>
    </subcellularLocation>
    <subcellularLocation>
        <location evidence="1">Endoplasmic reticulum membrane</location>
        <topology evidence="1">Single-pass membrane protein</topology>
    </subcellularLocation>
    <subcellularLocation>
        <location evidence="12">Golgi apparatus</location>
        <location evidence="12">cis-Golgi network membrane</location>
    </subcellularLocation>
</comment>
<evidence type="ECO:0000256" key="3">
    <source>
        <dbReference type="ARBA" id="ARBA00022553"/>
    </source>
</evidence>
<feature type="region of interest" description="Disordered" evidence="19">
    <location>
        <begin position="1"/>
        <end position="26"/>
    </location>
</feature>
<dbReference type="GO" id="GO:0005794">
    <property type="term" value="C:Golgi apparatus"/>
    <property type="evidence" value="ECO:0007669"/>
    <property type="project" value="UniProtKB-SubCell"/>
</dbReference>
<evidence type="ECO:0000256" key="4">
    <source>
        <dbReference type="ARBA" id="ARBA00022692"/>
    </source>
</evidence>
<dbReference type="PROSITE" id="PS50192">
    <property type="entry name" value="T_SNARE"/>
    <property type="match status" value="1"/>
</dbReference>
<evidence type="ECO:0000256" key="7">
    <source>
        <dbReference type="ARBA" id="ARBA00022927"/>
    </source>
</evidence>
<comment type="subunit">
    <text evidence="16">Interacts with SNARE complex members GOSR2, SEC22B and STX5. Interacts with LMAN1/ERGIC53. Interacts with STX17.</text>
</comment>
<dbReference type="GO" id="GO:0015031">
    <property type="term" value="P:protein transport"/>
    <property type="evidence" value="ECO:0007669"/>
    <property type="project" value="UniProtKB-KW"/>
</dbReference>
<dbReference type="SUPFAM" id="SSF58038">
    <property type="entry name" value="SNARE fusion complex"/>
    <property type="match status" value="1"/>
</dbReference>
<dbReference type="PANTHER" id="PTHR12791">
    <property type="entry name" value="GOLGI SNARE BET1-RELATED"/>
    <property type="match status" value="1"/>
</dbReference>
<comment type="caution">
    <text evidence="22">The sequence shown here is derived from an EMBL/GenBank/DDBJ whole genome shotgun (WGS) entry which is preliminary data.</text>
</comment>
<evidence type="ECO:0000313" key="22">
    <source>
        <dbReference type="EMBL" id="CAB3363399.1"/>
    </source>
</evidence>
<dbReference type="InterPro" id="IPR000727">
    <property type="entry name" value="T_SNARE_dom"/>
</dbReference>
<dbReference type="GO" id="GO:0016192">
    <property type="term" value="P:vesicle-mediated transport"/>
    <property type="evidence" value="ECO:0007669"/>
    <property type="project" value="UniProtKB-KW"/>
</dbReference>
<feature type="transmembrane region" description="Helical" evidence="20">
    <location>
        <begin position="87"/>
        <end position="105"/>
    </location>
</feature>
<evidence type="ECO:0000256" key="19">
    <source>
        <dbReference type="SAM" id="MobiDB-lite"/>
    </source>
</evidence>
<dbReference type="FunFam" id="1.20.5.110:FF:000026">
    <property type="entry name" value="BET1 homolog"/>
    <property type="match status" value="1"/>
</dbReference>
<evidence type="ECO:0000256" key="17">
    <source>
        <dbReference type="ARBA" id="ARBA00071590"/>
    </source>
</evidence>
<evidence type="ECO:0000256" key="18">
    <source>
        <dbReference type="ARBA" id="ARBA00077825"/>
    </source>
</evidence>
<protein>
    <recommendedName>
        <fullName evidence="17">BET1 homolog</fullName>
    </recommendedName>
    <alternativeName>
        <fullName evidence="18">Golgi vesicular membrane-trafficking protein p18</fullName>
    </alternativeName>
</protein>
<accession>A0A8S1CDN3</accession>
<reference evidence="22 23" key="1">
    <citation type="submission" date="2020-04" db="EMBL/GenBank/DDBJ databases">
        <authorList>
            <person name="Alioto T."/>
            <person name="Alioto T."/>
            <person name="Gomez Garrido J."/>
        </authorList>
    </citation>
    <scope>NUCLEOTIDE SEQUENCE [LARGE SCALE GENOMIC DNA]</scope>
</reference>
<dbReference type="EMBL" id="CADEPI010000012">
    <property type="protein sequence ID" value="CAB3363399.1"/>
    <property type="molecule type" value="Genomic_DNA"/>
</dbReference>
<evidence type="ECO:0000256" key="15">
    <source>
        <dbReference type="ARBA" id="ARBA00054011"/>
    </source>
</evidence>
<keyword evidence="8 20" id="KW-1133">Transmembrane helix</keyword>
<evidence type="ECO:0000256" key="9">
    <source>
        <dbReference type="ARBA" id="ARBA00023034"/>
    </source>
</evidence>
<evidence type="ECO:0000256" key="8">
    <source>
        <dbReference type="ARBA" id="ARBA00022989"/>
    </source>
</evidence>
<evidence type="ECO:0000256" key="14">
    <source>
        <dbReference type="ARBA" id="ARBA00046280"/>
    </source>
</evidence>
<keyword evidence="2" id="KW-0813">Transport</keyword>
<evidence type="ECO:0000256" key="12">
    <source>
        <dbReference type="ARBA" id="ARBA00024188"/>
    </source>
</evidence>
<keyword evidence="9" id="KW-0333">Golgi apparatus</keyword>
<keyword evidence="4 20" id="KW-0812">Transmembrane</keyword>
<feature type="domain" description="T-SNARE coiled-coil homology" evidence="21">
    <location>
        <begin position="16"/>
        <end position="78"/>
    </location>
</feature>
<organism evidence="22 23">
    <name type="scientific">Cloeon dipterum</name>
    <dbReference type="NCBI Taxonomy" id="197152"/>
    <lineage>
        <taxon>Eukaryota</taxon>
        <taxon>Metazoa</taxon>
        <taxon>Ecdysozoa</taxon>
        <taxon>Arthropoda</taxon>
        <taxon>Hexapoda</taxon>
        <taxon>Insecta</taxon>
        <taxon>Pterygota</taxon>
        <taxon>Palaeoptera</taxon>
        <taxon>Ephemeroptera</taxon>
        <taxon>Pisciforma</taxon>
        <taxon>Baetidae</taxon>
        <taxon>Cloeon</taxon>
    </lineage>
</organism>
<evidence type="ECO:0000256" key="5">
    <source>
        <dbReference type="ARBA" id="ARBA00022824"/>
    </source>
</evidence>
<dbReference type="Gene3D" id="1.20.5.110">
    <property type="match status" value="1"/>
</dbReference>